<dbReference type="OrthoDB" id="6758632at2759"/>
<evidence type="ECO:0000313" key="2">
    <source>
        <dbReference type="EMBL" id="CAH1105996.1"/>
    </source>
</evidence>
<protein>
    <submittedName>
        <fullName evidence="2">Uncharacterized protein</fullName>
    </submittedName>
</protein>
<evidence type="ECO:0000313" key="3">
    <source>
        <dbReference type="Proteomes" id="UP001153636"/>
    </source>
</evidence>
<sequence length="107" mass="12644">MSGKSHQFCRRKQGQIVPALLNAVTYAFFCMRFVFQSFSILKTVNNVTYPTFQEACITIKLLEDDDHWDRTLEEASISDSPYEIRELFTIMLVFCQVEDPIKMWEKY</sequence>
<name>A0A9P0GCK8_9CUCU</name>
<accession>A0A9P0GCK8</accession>
<keyword evidence="3" id="KW-1185">Reference proteome</keyword>
<keyword evidence="1" id="KW-0472">Membrane</keyword>
<keyword evidence="1" id="KW-1133">Transmembrane helix</keyword>
<proteinExistence type="predicted"/>
<feature type="transmembrane region" description="Helical" evidence="1">
    <location>
        <begin position="16"/>
        <end position="35"/>
    </location>
</feature>
<evidence type="ECO:0000256" key="1">
    <source>
        <dbReference type="SAM" id="Phobius"/>
    </source>
</evidence>
<dbReference type="EMBL" id="OV651814">
    <property type="protein sequence ID" value="CAH1105996.1"/>
    <property type="molecule type" value="Genomic_DNA"/>
</dbReference>
<gene>
    <name evidence="2" type="ORF">PSYICH_LOCUS7193</name>
</gene>
<organism evidence="2 3">
    <name type="scientific">Psylliodes chrysocephalus</name>
    <dbReference type="NCBI Taxonomy" id="3402493"/>
    <lineage>
        <taxon>Eukaryota</taxon>
        <taxon>Metazoa</taxon>
        <taxon>Ecdysozoa</taxon>
        <taxon>Arthropoda</taxon>
        <taxon>Hexapoda</taxon>
        <taxon>Insecta</taxon>
        <taxon>Pterygota</taxon>
        <taxon>Neoptera</taxon>
        <taxon>Endopterygota</taxon>
        <taxon>Coleoptera</taxon>
        <taxon>Polyphaga</taxon>
        <taxon>Cucujiformia</taxon>
        <taxon>Chrysomeloidea</taxon>
        <taxon>Chrysomelidae</taxon>
        <taxon>Galerucinae</taxon>
        <taxon>Alticini</taxon>
        <taxon>Psylliodes</taxon>
    </lineage>
</organism>
<keyword evidence="1" id="KW-0812">Transmembrane</keyword>
<dbReference type="Proteomes" id="UP001153636">
    <property type="component" value="Chromosome 2"/>
</dbReference>
<dbReference type="AlphaFoldDB" id="A0A9P0GCK8"/>
<reference evidence="2" key="1">
    <citation type="submission" date="2022-01" db="EMBL/GenBank/DDBJ databases">
        <authorList>
            <person name="King R."/>
        </authorList>
    </citation>
    <scope>NUCLEOTIDE SEQUENCE</scope>
</reference>